<evidence type="ECO:0000256" key="1">
    <source>
        <dbReference type="SAM" id="Phobius"/>
    </source>
</evidence>
<dbReference type="EMBL" id="JBAWSX010000002">
    <property type="protein sequence ID" value="MEI4800653.1"/>
    <property type="molecule type" value="Genomic_DNA"/>
</dbReference>
<dbReference type="Proteomes" id="UP001372526">
    <property type="component" value="Unassembled WGS sequence"/>
</dbReference>
<keyword evidence="1" id="KW-0812">Transmembrane</keyword>
<keyword evidence="1" id="KW-1133">Transmembrane helix</keyword>
<reference evidence="2 3" key="1">
    <citation type="submission" date="2024-01" db="EMBL/GenBank/DDBJ databases">
        <title>Seven novel Bacillus-like species.</title>
        <authorList>
            <person name="Liu G."/>
        </authorList>
    </citation>
    <scope>NUCLEOTIDE SEQUENCE [LARGE SCALE GENOMIC DNA]</scope>
    <source>
        <strain evidence="2 3">FJAT-51639</strain>
    </source>
</reference>
<comment type="caution">
    <text evidence="2">The sequence shown here is derived from an EMBL/GenBank/DDBJ whole genome shotgun (WGS) entry which is preliminary data.</text>
</comment>
<dbReference type="RefSeq" id="WP_336471536.1">
    <property type="nucleotide sequence ID" value="NZ_JBAWSX010000002.1"/>
</dbReference>
<keyword evidence="1" id="KW-0472">Membrane</keyword>
<protein>
    <submittedName>
        <fullName evidence="2">YrvL family regulatory protein</fullName>
    </submittedName>
</protein>
<feature type="transmembrane region" description="Helical" evidence="1">
    <location>
        <begin position="92"/>
        <end position="111"/>
    </location>
</feature>
<evidence type="ECO:0000313" key="2">
    <source>
        <dbReference type="EMBL" id="MEI4800653.1"/>
    </source>
</evidence>
<feature type="transmembrane region" description="Helical" evidence="1">
    <location>
        <begin position="17"/>
        <end position="42"/>
    </location>
</feature>
<dbReference type="Pfam" id="PF14184">
    <property type="entry name" value="YrvL"/>
    <property type="match status" value="1"/>
</dbReference>
<keyword evidence="3" id="KW-1185">Reference proteome</keyword>
<proteinExistence type="predicted"/>
<feature type="transmembrane region" description="Helical" evidence="1">
    <location>
        <begin position="54"/>
        <end position="80"/>
    </location>
</feature>
<name>A0ABU8FD87_9BACI</name>
<evidence type="ECO:0000313" key="3">
    <source>
        <dbReference type="Proteomes" id="UP001372526"/>
    </source>
</evidence>
<accession>A0ABU8FD87</accession>
<organism evidence="2 3">
    <name type="scientific">Bacillus bruguierae</name>
    <dbReference type="NCBI Taxonomy" id="3127667"/>
    <lineage>
        <taxon>Bacteria</taxon>
        <taxon>Bacillati</taxon>
        <taxon>Bacillota</taxon>
        <taxon>Bacilli</taxon>
        <taxon>Bacillales</taxon>
        <taxon>Bacillaceae</taxon>
        <taxon>Bacillus</taxon>
    </lineage>
</organism>
<gene>
    <name evidence="2" type="ORF">WAZ07_04815</name>
</gene>
<sequence>MKEQEERFSNLNIKEKIIVISSIGLLILLAFAFIFFVSVGVFHLTGVEYTSRTALLLFFILVTVLDLFGSFGIKLCTLFFSSTLNSMPTWLSFLLLAILQISFDWITFHIADEWMNDVNISNTAELLIVLFFFILDKIWITDKKKK</sequence>
<feature type="transmembrane region" description="Helical" evidence="1">
    <location>
        <begin position="123"/>
        <end position="140"/>
    </location>
</feature>
<dbReference type="InterPro" id="IPR025912">
    <property type="entry name" value="YrvL"/>
</dbReference>